<dbReference type="PROSITE" id="PS50943">
    <property type="entry name" value="HTH_CROC1"/>
    <property type="match status" value="1"/>
</dbReference>
<dbReference type="InterPro" id="IPR001387">
    <property type="entry name" value="Cro/C1-type_HTH"/>
</dbReference>
<dbReference type="Pfam" id="PF13443">
    <property type="entry name" value="HTH_26"/>
    <property type="match status" value="1"/>
</dbReference>
<name>A0A951PD70_9CYAN</name>
<dbReference type="GO" id="GO:0003677">
    <property type="term" value="F:DNA binding"/>
    <property type="evidence" value="ECO:0007669"/>
    <property type="project" value="InterPro"/>
</dbReference>
<feature type="domain" description="HTH cro/C1-type" evidence="2">
    <location>
        <begin position="29"/>
        <end position="72"/>
    </location>
</feature>
<reference evidence="3" key="2">
    <citation type="journal article" date="2022" name="Microbiol. Resour. Announc.">
        <title>Metagenome Sequencing to Explore Phylogenomics of Terrestrial Cyanobacteria.</title>
        <authorList>
            <person name="Ward R.D."/>
            <person name="Stajich J.E."/>
            <person name="Johansen J.R."/>
            <person name="Huntemann M."/>
            <person name="Clum A."/>
            <person name="Foster B."/>
            <person name="Foster B."/>
            <person name="Roux S."/>
            <person name="Palaniappan K."/>
            <person name="Varghese N."/>
            <person name="Mukherjee S."/>
            <person name="Reddy T.B.K."/>
            <person name="Daum C."/>
            <person name="Copeland A."/>
            <person name="Chen I.A."/>
            <person name="Ivanova N.N."/>
            <person name="Kyrpides N.C."/>
            <person name="Shapiro N."/>
            <person name="Eloe-Fadrosh E.A."/>
            <person name="Pietrasiak N."/>
        </authorList>
    </citation>
    <scope>NUCLEOTIDE SEQUENCE</scope>
    <source>
        <strain evidence="3">GSE-TBD4-15B</strain>
    </source>
</reference>
<evidence type="ECO:0000256" key="1">
    <source>
        <dbReference type="SAM" id="Coils"/>
    </source>
</evidence>
<evidence type="ECO:0000313" key="4">
    <source>
        <dbReference type="Proteomes" id="UP000707356"/>
    </source>
</evidence>
<organism evidence="3 4">
    <name type="scientific">Pegethrix bostrychoides GSE-TBD4-15B</name>
    <dbReference type="NCBI Taxonomy" id="2839662"/>
    <lineage>
        <taxon>Bacteria</taxon>
        <taxon>Bacillati</taxon>
        <taxon>Cyanobacteriota</taxon>
        <taxon>Cyanophyceae</taxon>
        <taxon>Oculatellales</taxon>
        <taxon>Oculatellaceae</taxon>
        <taxon>Pegethrix</taxon>
    </lineage>
</organism>
<proteinExistence type="predicted"/>
<comment type="caution">
    <text evidence="3">The sequence shown here is derived from an EMBL/GenBank/DDBJ whole genome shotgun (WGS) entry which is preliminary data.</text>
</comment>
<evidence type="ECO:0000259" key="2">
    <source>
        <dbReference type="PROSITE" id="PS50943"/>
    </source>
</evidence>
<dbReference type="SUPFAM" id="SSF47413">
    <property type="entry name" value="lambda repressor-like DNA-binding domains"/>
    <property type="match status" value="1"/>
</dbReference>
<feature type="coiled-coil region" evidence="1">
    <location>
        <begin position="89"/>
        <end position="116"/>
    </location>
</feature>
<accession>A0A951PD70</accession>
<protein>
    <submittedName>
        <fullName evidence="3">Helix-turn-helix transcriptional regulator</fullName>
    </submittedName>
</protein>
<dbReference type="EMBL" id="JAHHHV010000066">
    <property type="protein sequence ID" value="MBW4466239.1"/>
    <property type="molecule type" value="Genomic_DNA"/>
</dbReference>
<dbReference type="Gene3D" id="1.10.260.40">
    <property type="entry name" value="lambda repressor-like DNA-binding domains"/>
    <property type="match status" value="1"/>
</dbReference>
<dbReference type="AlphaFoldDB" id="A0A951PD70"/>
<keyword evidence="1" id="KW-0175">Coiled coil</keyword>
<reference evidence="3" key="1">
    <citation type="submission" date="2021-05" db="EMBL/GenBank/DDBJ databases">
        <authorList>
            <person name="Pietrasiak N."/>
            <person name="Ward R."/>
            <person name="Stajich J.E."/>
            <person name="Kurbessoian T."/>
        </authorList>
    </citation>
    <scope>NUCLEOTIDE SEQUENCE</scope>
    <source>
        <strain evidence="3">GSE-TBD4-15B</strain>
    </source>
</reference>
<evidence type="ECO:0000313" key="3">
    <source>
        <dbReference type="EMBL" id="MBW4466239.1"/>
    </source>
</evidence>
<dbReference type="InterPro" id="IPR010982">
    <property type="entry name" value="Lambda_DNA-bd_dom_sf"/>
</dbReference>
<sequence>MPAQLDYAQPDYSDSLRGIMQPLGISSFRALAQAAGLSRWQVDQLRRGQVRQLRLEVVIKLAQTLQVSLEQLLELSESSRISATPSATAAQLRQEYQRLQIQLDQQRQLLQQEFQQTSLQALESWLTYYPAAAQKAAADPNWPAVKLLPLIRPIEALLKTWNVEMLAPVGAVLPYDPQQHLLIVGSADPGDAVTVRHPGYRHGERLLYRAKVSRVE</sequence>
<gene>
    <name evidence="3" type="ORF">KME07_12495</name>
</gene>
<dbReference type="Proteomes" id="UP000707356">
    <property type="component" value="Unassembled WGS sequence"/>
</dbReference>